<dbReference type="GeneID" id="39493309"/>
<accession>A0A4P2VMH9</accession>
<proteinExistence type="predicted"/>
<dbReference type="KEGG" id="sbf:JCM31447_30870"/>
<keyword evidence="1" id="KW-0614">Plasmid</keyword>
<dbReference type="RefSeq" id="WP_130612961.1">
    <property type="nucleotide sequence ID" value="NZ_AP019369.1"/>
</dbReference>
<dbReference type="Proteomes" id="UP000291236">
    <property type="component" value="Plasmid 79K"/>
</dbReference>
<keyword evidence="2" id="KW-1185">Reference proteome</keyword>
<dbReference type="AlphaFoldDB" id="A0A4P2VMH9"/>
<organism evidence="1 2">
    <name type="scientific">Fluviispira sanaruensis</name>
    <dbReference type="NCBI Taxonomy" id="2493639"/>
    <lineage>
        <taxon>Bacteria</taxon>
        <taxon>Pseudomonadati</taxon>
        <taxon>Bdellovibrionota</taxon>
        <taxon>Oligoflexia</taxon>
        <taxon>Silvanigrellales</taxon>
        <taxon>Silvanigrellaceae</taxon>
        <taxon>Fluviispira</taxon>
    </lineage>
</organism>
<reference evidence="1 2" key="1">
    <citation type="submission" date="2018-12" db="EMBL/GenBank/DDBJ databases">
        <title>Rubrispira sanarue gen. nov., sp., nov., a member of the order Silvanigrellales, isolated from a brackish lake in Hamamatsu Japan.</title>
        <authorList>
            <person name="Maejima Y."/>
            <person name="Iino T."/>
            <person name="Muraguchi Y."/>
            <person name="Fukuda K."/>
            <person name="Nojiri H."/>
            <person name="Ohkuma M."/>
            <person name="Moriuchi R."/>
            <person name="Dohra H."/>
            <person name="Kimbara K."/>
            <person name="Shintani M."/>
        </authorList>
    </citation>
    <scope>NUCLEOTIDE SEQUENCE [LARGE SCALE GENOMIC DNA]</scope>
    <source>
        <strain evidence="1 2">RF1110005</strain>
        <plasmid evidence="1 2">79K</plasmid>
    </source>
</reference>
<name>A0A4P2VMH9_FLUSA</name>
<protein>
    <submittedName>
        <fullName evidence="1">Uncharacterized protein</fullName>
    </submittedName>
</protein>
<evidence type="ECO:0000313" key="1">
    <source>
        <dbReference type="EMBL" id="BBH54613.1"/>
    </source>
</evidence>
<dbReference type="EMBL" id="AP019369">
    <property type="protein sequence ID" value="BBH54613.1"/>
    <property type="molecule type" value="Genomic_DNA"/>
</dbReference>
<sequence>MSSNINDILEKKALNKEDIKQRNFLSHSNQLISLNSENIEETAVTSLQRLMSNWDSSIQLRENELKSENDYSNLISQYWETYQKLKINIDASFAFIAGDILSKVRKKFFESEEKNFKIYLESKIPFSIRLAYDFMAISSNLSQFKNKKISMEKLRALVSVSRSGYDLSLLLPQVDKLDTKEILSFKKNESAGKSKINNTLKVTQIATTINSLEKQICNLFNEKNDKKLSEKQLSLILLSKDRIESIMLLLDKNISCYVK</sequence>
<gene>
    <name evidence="1" type="ORF">JCM31447_30870</name>
</gene>
<evidence type="ECO:0000313" key="2">
    <source>
        <dbReference type="Proteomes" id="UP000291236"/>
    </source>
</evidence>
<geneLocation type="plasmid" evidence="1 2">
    <name>79K</name>
</geneLocation>